<keyword evidence="2" id="KW-1185">Reference proteome</keyword>
<name>A0AAU9X5L3_9CNID</name>
<accession>A0AAU9X5L3</accession>
<evidence type="ECO:0000313" key="2">
    <source>
        <dbReference type="Proteomes" id="UP001159428"/>
    </source>
</evidence>
<feature type="non-terminal residue" evidence="1">
    <location>
        <position position="125"/>
    </location>
</feature>
<organism evidence="1 2">
    <name type="scientific">Pocillopora meandrina</name>
    <dbReference type="NCBI Taxonomy" id="46732"/>
    <lineage>
        <taxon>Eukaryota</taxon>
        <taxon>Metazoa</taxon>
        <taxon>Cnidaria</taxon>
        <taxon>Anthozoa</taxon>
        <taxon>Hexacorallia</taxon>
        <taxon>Scleractinia</taxon>
        <taxon>Astrocoeniina</taxon>
        <taxon>Pocilloporidae</taxon>
        <taxon>Pocillopora</taxon>
    </lineage>
</organism>
<protein>
    <submittedName>
        <fullName evidence="1">Uncharacterized protein</fullName>
    </submittedName>
</protein>
<evidence type="ECO:0000313" key="1">
    <source>
        <dbReference type="EMBL" id="CAH3136483.1"/>
    </source>
</evidence>
<proteinExistence type="predicted"/>
<feature type="non-terminal residue" evidence="1">
    <location>
        <position position="1"/>
    </location>
</feature>
<reference evidence="1 2" key="1">
    <citation type="submission" date="2022-05" db="EMBL/GenBank/DDBJ databases">
        <authorList>
            <consortium name="Genoscope - CEA"/>
            <person name="William W."/>
        </authorList>
    </citation>
    <scope>NUCLEOTIDE SEQUENCE [LARGE SCALE GENOMIC DNA]</scope>
</reference>
<dbReference type="Proteomes" id="UP001159428">
    <property type="component" value="Unassembled WGS sequence"/>
</dbReference>
<gene>
    <name evidence="1" type="ORF">PMEA_00017740</name>
</gene>
<sequence length="125" mass="14370">QKSYLLSKFRIEQTTGHKLDAEVVAREMRRAQGTDGARLFQSSEFLTTTQITSFFSRQSALVRQRDPDEADIRAAQEESNFNEAKETVASIQLDHPLIYDQYDLCEMALNDSLKILKLPMLQHMC</sequence>
<comment type="caution">
    <text evidence="1">The sequence shown here is derived from an EMBL/GenBank/DDBJ whole genome shotgun (WGS) entry which is preliminary data.</text>
</comment>
<dbReference type="AlphaFoldDB" id="A0AAU9X5L3"/>
<dbReference type="EMBL" id="CALNXJ010000030">
    <property type="protein sequence ID" value="CAH3136483.1"/>
    <property type="molecule type" value="Genomic_DNA"/>
</dbReference>